<dbReference type="GO" id="GO:0030001">
    <property type="term" value="P:metal ion transport"/>
    <property type="evidence" value="ECO:0007669"/>
    <property type="project" value="TreeGrafter"/>
</dbReference>
<feature type="region of interest" description="Disordered" evidence="11">
    <location>
        <begin position="78"/>
        <end position="99"/>
    </location>
</feature>
<dbReference type="Gene3D" id="2.60.120.260">
    <property type="entry name" value="Galactose-binding domain-like"/>
    <property type="match status" value="1"/>
</dbReference>
<dbReference type="Pfam" id="PF03160">
    <property type="entry name" value="Calx-beta"/>
    <property type="match status" value="3"/>
</dbReference>
<dbReference type="GO" id="GO:0016020">
    <property type="term" value="C:membrane"/>
    <property type="evidence" value="ECO:0007669"/>
    <property type="project" value="InterPro"/>
</dbReference>
<dbReference type="AlphaFoldDB" id="A0A2T1LVC1"/>
<dbReference type="RefSeq" id="WP_106457848.1">
    <property type="nucleotide sequence ID" value="NZ_PXOH01000018.1"/>
</dbReference>
<sequence>MSNSQENLFSYSFNDPLSEGQESLTVSRLECKVNDSLEKQQEKEVISVFQLSTKNSELPPIHQILKTKPVAEVLDNKNDLEGSSNTSTIAVTGADATPSKGSELGTVTNALLSNNINLLNTLGSQYLGKTDPSGKPLQALINQLLPLLTTTNSQAPIFLDKIPKINNGTVKPQTNQSGPLIRIDQFRADTRFAGINGNGFATVVLDTGINRNHPFFGPDTNNDGISDRIVYQYDFADGDSNAQDFDGHGSNVTSIAASQDGTYKGMAPNANIIALKVFEDSGSGYFSYIEQALQWVVANAATYNIASINMSLGDSGNYNTAKTLYGLSDELAALAALGVIVVSASGNSFYENGSAQGVSYPAADPNSLSVGAVWDGNNGGDYYWGSGATDYTTGADRITSFSQRSSTQTDIFAPGAMITGAGATGTGTVEYAGTSQASPHIAGIAVLAQQLAVQTLGRRLTQSEFVYALKAGGVTINDGDNEDDNVTNTGLNFKRVDMPGLGNVILALANSSGVLEFSSATFSVNENGTIIKSITINRVGGSVGAVSVPVQLDNPAGTATPGTDYTNTLPITVNFANGETSKTVSLPILQDSLIELNESIRIKLGTPTGGATLGTQTTATYFIIDDDTPIFSNSNSITINDSSAASPYPSEINVSGLTGLITKVTVTLNNISHTYPDDVDILLVGPNGQKTILMSDVGGSSDLNGVNLTFSQTAAASLPDLGQITSKTYKPTDIGSGDTFATPAPAGPYDANLGVFNNTGANGIWKLYVVDDANLDTGSIAGGWQLAIQTQPTIPTPAISINDISIIEGNSGTKNATFTVTLSGATDSNVTVNYGTANGTALAGSDYTNTSGTLTFIPGQTSQTFTVPIIGDTTVEPDETFLVNLTSPTNATLADATGQGTIVNNDTTIQFSKFSYTGTEGGNPTTVTITRLGALTNSSTVQFYLTNGSAIAGQDFTNSGLTTITFNANESSKTVSLSPINDTLAEPKELAFLQLKSLTGGTLGAQDVALWYILDNDSSTNVAGTASLMSQSSDPLLASYEPLNIWDNMATSANFFV</sequence>
<name>A0A2T1LVC1_9CHRO</name>
<evidence type="ECO:0000256" key="5">
    <source>
        <dbReference type="ARBA" id="ARBA00022801"/>
    </source>
</evidence>
<dbReference type="Gene3D" id="2.60.40.2030">
    <property type="match status" value="3"/>
</dbReference>
<dbReference type="InterPro" id="IPR036852">
    <property type="entry name" value="Peptidase_S8/S53_dom_sf"/>
</dbReference>
<dbReference type="PROSITE" id="PS00136">
    <property type="entry name" value="SUBTILASE_ASP"/>
    <property type="match status" value="1"/>
</dbReference>
<proteinExistence type="inferred from homology"/>
<evidence type="ECO:0000313" key="14">
    <source>
        <dbReference type="Proteomes" id="UP000239001"/>
    </source>
</evidence>
<reference evidence="13 14" key="1">
    <citation type="submission" date="2018-03" db="EMBL/GenBank/DDBJ databases">
        <title>The ancient ancestry and fast evolution of plastids.</title>
        <authorList>
            <person name="Moore K.R."/>
            <person name="Magnabosco C."/>
            <person name="Momper L."/>
            <person name="Gold D.A."/>
            <person name="Bosak T."/>
            <person name="Fournier G.P."/>
        </authorList>
    </citation>
    <scope>NUCLEOTIDE SEQUENCE [LARGE SCALE GENOMIC DNA]</scope>
    <source>
        <strain evidence="13 14">CCALA 016</strain>
    </source>
</reference>
<evidence type="ECO:0000256" key="11">
    <source>
        <dbReference type="SAM" id="MobiDB-lite"/>
    </source>
</evidence>
<comment type="similarity">
    <text evidence="1 9 10">Belongs to the peptidase S8 family.</text>
</comment>
<evidence type="ECO:0000256" key="4">
    <source>
        <dbReference type="ARBA" id="ARBA00022737"/>
    </source>
</evidence>
<dbReference type="InterPro" id="IPR038081">
    <property type="entry name" value="CalX-like_sf"/>
</dbReference>
<feature type="active site" description="Charge relay system" evidence="9">
    <location>
        <position position="248"/>
    </location>
</feature>
<keyword evidence="14" id="KW-1185">Reference proteome</keyword>
<dbReference type="PANTHER" id="PTHR11878">
    <property type="entry name" value="SODIUM/CALCIUM EXCHANGER"/>
    <property type="match status" value="1"/>
</dbReference>
<keyword evidence="4" id="KW-0677">Repeat</keyword>
<evidence type="ECO:0000256" key="2">
    <source>
        <dbReference type="ARBA" id="ARBA00022670"/>
    </source>
</evidence>
<keyword evidence="7" id="KW-0106">Calcium</keyword>
<dbReference type="PROSITE" id="PS51892">
    <property type="entry name" value="SUBTILASE"/>
    <property type="match status" value="1"/>
</dbReference>
<dbReference type="SUPFAM" id="SSF49785">
    <property type="entry name" value="Galactose-binding domain-like"/>
    <property type="match status" value="1"/>
</dbReference>
<dbReference type="GO" id="GO:0007154">
    <property type="term" value="P:cell communication"/>
    <property type="evidence" value="ECO:0007669"/>
    <property type="project" value="InterPro"/>
</dbReference>
<evidence type="ECO:0000256" key="3">
    <source>
        <dbReference type="ARBA" id="ARBA00022729"/>
    </source>
</evidence>
<dbReference type="InterPro" id="IPR003644">
    <property type="entry name" value="Calx_beta"/>
</dbReference>
<dbReference type="InterPro" id="IPR022398">
    <property type="entry name" value="Peptidase_S8_His-AS"/>
</dbReference>
<dbReference type="PROSITE" id="PS51829">
    <property type="entry name" value="P_HOMO_B"/>
    <property type="match status" value="1"/>
</dbReference>
<evidence type="ECO:0000313" key="13">
    <source>
        <dbReference type="EMBL" id="PSF35666.1"/>
    </source>
</evidence>
<dbReference type="GO" id="GO:0006508">
    <property type="term" value="P:proteolysis"/>
    <property type="evidence" value="ECO:0007669"/>
    <property type="project" value="UniProtKB-KW"/>
</dbReference>
<dbReference type="InterPro" id="IPR000209">
    <property type="entry name" value="Peptidase_S8/S53_dom"/>
</dbReference>
<dbReference type="PROSITE" id="PS00138">
    <property type="entry name" value="SUBTILASE_SER"/>
    <property type="match status" value="1"/>
</dbReference>
<dbReference type="InterPro" id="IPR051171">
    <property type="entry name" value="CaCA"/>
</dbReference>
<feature type="compositionally biased region" description="Polar residues" evidence="11">
    <location>
        <begin position="81"/>
        <end position="90"/>
    </location>
</feature>
<feature type="active site" description="Charge relay system" evidence="9">
    <location>
        <position position="206"/>
    </location>
</feature>
<dbReference type="InterPro" id="IPR008979">
    <property type="entry name" value="Galactose-bd-like_sf"/>
</dbReference>
<evidence type="ECO:0000256" key="8">
    <source>
        <dbReference type="ARBA" id="ARBA00023065"/>
    </source>
</evidence>
<dbReference type="Proteomes" id="UP000239001">
    <property type="component" value="Unassembled WGS sequence"/>
</dbReference>
<evidence type="ECO:0000259" key="12">
    <source>
        <dbReference type="PROSITE" id="PS51829"/>
    </source>
</evidence>
<reference evidence="13 14" key="2">
    <citation type="submission" date="2018-03" db="EMBL/GenBank/DDBJ databases">
        <authorList>
            <person name="Keele B.F."/>
        </authorList>
    </citation>
    <scope>NUCLEOTIDE SEQUENCE [LARGE SCALE GENOMIC DNA]</scope>
    <source>
        <strain evidence="13 14">CCALA 016</strain>
    </source>
</reference>
<evidence type="ECO:0000256" key="9">
    <source>
        <dbReference type="PROSITE-ProRule" id="PRU01240"/>
    </source>
</evidence>
<dbReference type="PANTHER" id="PTHR11878:SF65">
    <property type="entry name" value="NA_CA-EXCHANGE PROTEIN, ISOFORM G"/>
    <property type="match status" value="1"/>
</dbReference>
<gene>
    <name evidence="13" type="ORF">C7H19_15605</name>
</gene>
<feature type="active site" description="Charge relay system" evidence="9">
    <location>
        <position position="435"/>
    </location>
</feature>
<accession>A0A2T1LVC1</accession>
<feature type="domain" description="P/Homo B" evidence="12">
    <location>
        <begin position="613"/>
        <end position="795"/>
    </location>
</feature>
<dbReference type="Pfam" id="PF00082">
    <property type="entry name" value="Peptidase_S8"/>
    <property type="match status" value="1"/>
</dbReference>
<dbReference type="PRINTS" id="PR00723">
    <property type="entry name" value="SUBTILISIN"/>
</dbReference>
<dbReference type="InterPro" id="IPR023828">
    <property type="entry name" value="Peptidase_S8_Ser-AS"/>
</dbReference>
<keyword evidence="3" id="KW-0732">Signal</keyword>
<evidence type="ECO:0000256" key="1">
    <source>
        <dbReference type="ARBA" id="ARBA00011073"/>
    </source>
</evidence>
<evidence type="ECO:0000256" key="10">
    <source>
        <dbReference type="RuleBase" id="RU003355"/>
    </source>
</evidence>
<keyword evidence="8" id="KW-0406">Ion transport</keyword>
<keyword evidence="2 9" id="KW-0645">Protease</keyword>
<keyword evidence="6 9" id="KW-0720">Serine protease</keyword>
<evidence type="ECO:0000256" key="6">
    <source>
        <dbReference type="ARBA" id="ARBA00022825"/>
    </source>
</evidence>
<protein>
    <recommendedName>
        <fullName evidence="12">P/Homo B domain-containing protein</fullName>
    </recommendedName>
</protein>
<dbReference type="InterPro" id="IPR015500">
    <property type="entry name" value="Peptidase_S8_subtilisin-rel"/>
</dbReference>
<evidence type="ECO:0000256" key="7">
    <source>
        <dbReference type="ARBA" id="ARBA00022837"/>
    </source>
</evidence>
<organism evidence="13 14">
    <name type="scientific">Aphanothece hegewaldii CCALA 016</name>
    <dbReference type="NCBI Taxonomy" id="2107694"/>
    <lineage>
        <taxon>Bacteria</taxon>
        <taxon>Bacillati</taxon>
        <taxon>Cyanobacteriota</taxon>
        <taxon>Cyanophyceae</taxon>
        <taxon>Oscillatoriophycideae</taxon>
        <taxon>Chroococcales</taxon>
        <taxon>Aphanothecaceae</taxon>
        <taxon>Aphanothece</taxon>
    </lineage>
</organism>
<dbReference type="SUPFAM" id="SSF52743">
    <property type="entry name" value="Subtilisin-like"/>
    <property type="match status" value="1"/>
</dbReference>
<dbReference type="SMART" id="SM00237">
    <property type="entry name" value="Calx_beta"/>
    <property type="match status" value="3"/>
</dbReference>
<dbReference type="EMBL" id="PXOH01000018">
    <property type="protein sequence ID" value="PSF35666.1"/>
    <property type="molecule type" value="Genomic_DNA"/>
</dbReference>
<keyword evidence="5 9" id="KW-0378">Hydrolase</keyword>
<comment type="caution">
    <text evidence="13">The sequence shown here is derived from an EMBL/GenBank/DDBJ whole genome shotgun (WGS) entry which is preliminary data.</text>
</comment>
<dbReference type="InterPro" id="IPR002884">
    <property type="entry name" value="P_dom"/>
</dbReference>
<dbReference type="GO" id="GO:0004252">
    <property type="term" value="F:serine-type endopeptidase activity"/>
    <property type="evidence" value="ECO:0007669"/>
    <property type="project" value="UniProtKB-UniRule"/>
</dbReference>
<dbReference type="PROSITE" id="PS00137">
    <property type="entry name" value="SUBTILASE_HIS"/>
    <property type="match status" value="1"/>
</dbReference>
<keyword evidence="8" id="KW-0813">Transport</keyword>
<dbReference type="SUPFAM" id="SSF141072">
    <property type="entry name" value="CalX-like"/>
    <property type="match status" value="3"/>
</dbReference>
<dbReference type="OrthoDB" id="9800475at2"/>
<dbReference type="InterPro" id="IPR023827">
    <property type="entry name" value="Peptidase_S8_Asp-AS"/>
</dbReference>
<dbReference type="Gene3D" id="3.40.50.200">
    <property type="entry name" value="Peptidase S8/S53 domain"/>
    <property type="match status" value="1"/>
</dbReference>